<dbReference type="AlphaFoldDB" id="A0A9W5VWV5"/>
<keyword evidence="10" id="KW-1185">Reference proteome</keyword>
<evidence type="ECO:0000256" key="6">
    <source>
        <dbReference type="ARBA" id="ARBA00022884"/>
    </source>
</evidence>
<sequence length="117" mass="13313">MLSAQNRLRDPELFRKVFRFGKRAGNRKLVVHVLTGEVSQNECLVGFVVPKKVFARAVARNKVKRQLRHICRDRVQALPPHTILVIRVLEGCRGSDYHELEEAVDDALSRALARSGK</sequence>
<keyword evidence="5 7" id="KW-0378">Hydrolase</keyword>
<dbReference type="Proteomes" id="UP000014387">
    <property type="component" value="Unassembled WGS sequence"/>
</dbReference>
<dbReference type="GO" id="GO:0042781">
    <property type="term" value="F:3'-tRNA processing endoribonuclease activity"/>
    <property type="evidence" value="ECO:0007669"/>
    <property type="project" value="TreeGrafter"/>
</dbReference>
<dbReference type="GO" id="GO:0001682">
    <property type="term" value="P:tRNA 5'-leader removal"/>
    <property type="evidence" value="ECO:0007669"/>
    <property type="project" value="UniProtKB-UniRule"/>
</dbReference>
<comment type="caution">
    <text evidence="9">The sequence shown here is derived from an EMBL/GenBank/DDBJ whole genome shotgun (WGS) entry which is preliminary data.</text>
</comment>
<dbReference type="PROSITE" id="PS00648">
    <property type="entry name" value="RIBONUCLEASE_P"/>
    <property type="match status" value="1"/>
</dbReference>
<evidence type="ECO:0000256" key="8">
    <source>
        <dbReference type="NCBIfam" id="TIGR00188"/>
    </source>
</evidence>
<dbReference type="HAMAP" id="MF_00227">
    <property type="entry name" value="RNase_P"/>
    <property type="match status" value="1"/>
</dbReference>
<comment type="catalytic activity">
    <reaction evidence="7">
        <text>Endonucleolytic cleavage of RNA, removing 5'-extranucleotides from tRNA precursor.</text>
        <dbReference type="EC" id="3.1.26.5"/>
    </reaction>
</comment>
<dbReference type="RefSeq" id="WP_016444452.1">
    <property type="nucleotide sequence ID" value="NZ_KE150266.1"/>
</dbReference>
<gene>
    <name evidence="7" type="primary">rnpA</name>
    <name evidence="9" type="ORF">HMPREF9238_01109</name>
</gene>
<name>A0A9W5VWV5_9ACTO</name>
<proteinExistence type="inferred from homology"/>
<comment type="function">
    <text evidence="1 7">RNaseP catalyzes the removal of the 5'-leader sequence from pre-tRNA to produce the mature 5'-terminus. It can also cleave other RNA substrates such as 4.5S RNA. The protein component plays an auxiliary but essential role in vivo by binding to the 5'-leader sequence and broadening the substrate specificity of the ribozyme.</text>
</comment>
<dbReference type="EMBL" id="AGWN01000001">
    <property type="protein sequence ID" value="EPD31341.1"/>
    <property type="molecule type" value="Genomic_DNA"/>
</dbReference>
<dbReference type="OrthoDB" id="196964at2"/>
<dbReference type="Gene3D" id="3.30.230.10">
    <property type="match status" value="1"/>
</dbReference>
<evidence type="ECO:0000256" key="7">
    <source>
        <dbReference type="HAMAP-Rule" id="MF_00227"/>
    </source>
</evidence>
<dbReference type="InterPro" id="IPR020568">
    <property type="entry name" value="Ribosomal_Su5_D2-typ_SF"/>
</dbReference>
<comment type="subunit">
    <text evidence="7">Consists of a catalytic RNA component (M1 or rnpB) and a protein subunit.</text>
</comment>
<keyword evidence="2 7" id="KW-0819">tRNA processing</keyword>
<evidence type="ECO:0000256" key="5">
    <source>
        <dbReference type="ARBA" id="ARBA00022801"/>
    </source>
</evidence>
<evidence type="ECO:0000256" key="2">
    <source>
        <dbReference type="ARBA" id="ARBA00022694"/>
    </source>
</evidence>
<reference evidence="9 10" key="1">
    <citation type="submission" date="2013-05" db="EMBL/GenBank/DDBJ databases">
        <title>The Genome Sequence of Actinomyces europaeus ACS-120-V-COL10B.</title>
        <authorList>
            <consortium name="The Broad Institute Genomics Platform"/>
            <person name="Earl A."/>
            <person name="Ward D."/>
            <person name="Feldgarden M."/>
            <person name="Gevers D."/>
            <person name="Saerens B."/>
            <person name="Vaneechoutte M."/>
            <person name="Walker B."/>
            <person name="Young S."/>
            <person name="Zeng Q."/>
            <person name="Gargeya S."/>
            <person name="Fitzgerald M."/>
            <person name="Haas B."/>
            <person name="Abouelleil A."/>
            <person name="Allen A.W."/>
            <person name="Alvarado L."/>
            <person name="Arachchi H.M."/>
            <person name="Berlin A.M."/>
            <person name="Chapman S.B."/>
            <person name="Gainer-Dewar J."/>
            <person name="Goldberg J."/>
            <person name="Griggs A."/>
            <person name="Gujja S."/>
            <person name="Hansen M."/>
            <person name="Howarth C."/>
            <person name="Imamovic A."/>
            <person name="Ireland A."/>
            <person name="Larimer J."/>
            <person name="McCowan C."/>
            <person name="Murphy C."/>
            <person name="Pearson M."/>
            <person name="Poon T.W."/>
            <person name="Priest M."/>
            <person name="Roberts A."/>
            <person name="Saif S."/>
            <person name="Shea T."/>
            <person name="Sisk P."/>
            <person name="Sykes S."/>
            <person name="Wortman J."/>
            <person name="Nusbaum C."/>
            <person name="Birren B."/>
        </authorList>
    </citation>
    <scope>NUCLEOTIDE SEQUENCE [LARGE SCALE GENOMIC DNA]</scope>
    <source>
        <strain evidence="9 10">ACS-120-V-Col10b</strain>
    </source>
</reference>
<organism evidence="9 10">
    <name type="scientific">Gleimia europaea ACS-120-V-Col10b</name>
    <dbReference type="NCBI Taxonomy" id="883069"/>
    <lineage>
        <taxon>Bacteria</taxon>
        <taxon>Bacillati</taxon>
        <taxon>Actinomycetota</taxon>
        <taxon>Actinomycetes</taxon>
        <taxon>Actinomycetales</taxon>
        <taxon>Actinomycetaceae</taxon>
        <taxon>Gleimia</taxon>
    </lineage>
</organism>
<evidence type="ECO:0000313" key="9">
    <source>
        <dbReference type="EMBL" id="EPD31341.1"/>
    </source>
</evidence>
<comment type="similarity">
    <text evidence="7">Belongs to the RnpA family.</text>
</comment>
<dbReference type="SUPFAM" id="SSF54211">
    <property type="entry name" value="Ribosomal protein S5 domain 2-like"/>
    <property type="match status" value="1"/>
</dbReference>
<dbReference type="GO" id="GO:0030677">
    <property type="term" value="C:ribonuclease P complex"/>
    <property type="evidence" value="ECO:0007669"/>
    <property type="project" value="TreeGrafter"/>
</dbReference>
<keyword evidence="3 7" id="KW-0540">Nuclease</keyword>
<evidence type="ECO:0000313" key="10">
    <source>
        <dbReference type="Proteomes" id="UP000014387"/>
    </source>
</evidence>
<protein>
    <recommendedName>
        <fullName evidence="7 8">Ribonuclease P protein component</fullName>
        <shortName evidence="7">RNase P protein</shortName>
        <shortName evidence="7">RNaseP protein</shortName>
        <ecNumber evidence="7 8">3.1.26.5</ecNumber>
    </recommendedName>
    <alternativeName>
        <fullName evidence="7">Protein C5</fullName>
    </alternativeName>
</protein>
<dbReference type="PANTHER" id="PTHR33992">
    <property type="entry name" value="RIBONUCLEASE P PROTEIN COMPONENT"/>
    <property type="match status" value="1"/>
</dbReference>
<dbReference type="NCBIfam" id="TIGR00188">
    <property type="entry name" value="rnpA"/>
    <property type="match status" value="1"/>
</dbReference>
<dbReference type="GO" id="GO:0004526">
    <property type="term" value="F:ribonuclease P activity"/>
    <property type="evidence" value="ECO:0007669"/>
    <property type="project" value="UniProtKB-UniRule"/>
</dbReference>
<dbReference type="EC" id="3.1.26.5" evidence="7 8"/>
<dbReference type="PANTHER" id="PTHR33992:SF1">
    <property type="entry name" value="RIBONUCLEASE P PROTEIN COMPONENT"/>
    <property type="match status" value="1"/>
</dbReference>
<keyword evidence="4 7" id="KW-0255">Endonuclease</keyword>
<dbReference type="GO" id="GO:0000049">
    <property type="term" value="F:tRNA binding"/>
    <property type="evidence" value="ECO:0007669"/>
    <property type="project" value="UniProtKB-UniRule"/>
</dbReference>
<evidence type="ECO:0000256" key="4">
    <source>
        <dbReference type="ARBA" id="ARBA00022759"/>
    </source>
</evidence>
<dbReference type="InterPro" id="IPR014721">
    <property type="entry name" value="Ribsml_uS5_D2-typ_fold_subgr"/>
</dbReference>
<dbReference type="Pfam" id="PF00825">
    <property type="entry name" value="Ribonuclease_P"/>
    <property type="match status" value="1"/>
</dbReference>
<evidence type="ECO:0000256" key="1">
    <source>
        <dbReference type="ARBA" id="ARBA00002663"/>
    </source>
</evidence>
<keyword evidence="6 7" id="KW-0694">RNA-binding</keyword>
<dbReference type="InterPro" id="IPR020539">
    <property type="entry name" value="RNase_P_CS"/>
</dbReference>
<dbReference type="InterPro" id="IPR000100">
    <property type="entry name" value="RNase_P"/>
</dbReference>
<evidence type="ECO:0000256" key="3">
    <source>
        <dbReference type="ARBA" id="ARBA00022722"/>
    </source>
</evidence>
<accession>A0A9W5VWV5</accession>